<sequence length="211" mass="23974">MARTWLLVNFTYLAYLLLHYLILDLHSYVCSSLAFSDTVKSVRLDFDALVTSPLGHQAVVNRIYRDCPFMIQNLVFPADLLEMPFQDYNVIVGMDWLYRHHALVDFDSRLGSPSLKDIPTVCNFPDVFLDDLPGLPPKREIEFPIALVPGTTPISITPYRMAPTQLKELKAQLQKLLEKCFICLSISPWGALVLFVKKKDGTLRLALITDS</sequence>
<proteinExistence type="predicted"/>
<reference evidence="1" key="1">
    <citation type="journal article" date="2014" name="Nat. Commun.">
        <title>The tobacco genome sequence and its comparison with those of tomato and potato.</title>
        <authorList>
            <person name="Sierro N."/>
            <person name="Battey J.N."/>
            <person name="Ouadi S."/>
            <person name="Bakaher N."/>
            <person name="Bovet L."/>
            <person name="Willig A."/>
            <person name="Goepfert S."/>
            <person name="Peitsch M.C."/>
            <person name="Ivanov N.V."/>
        </authorList>
    </citation>
    <scope>NUCLEOTIDE SEQUENCE [LARGE SCALE GENOMIC DNA]</scope>
</reference>
<protein>
    <submittedName>
        <fullName evidence="2">Uncharacterized protein LOC142175816</fullName>
    </submittedName>
</protein>
<organism evidence="1 2">
    <name type="scientific">Nicotiana tabacum</name>
    <name type="common">Common tobacco</name>
    <dbReference type="NCBI Taxonomy" id="4097"/>
    <lineage>
        <taxon>Eukaryota</taxon>
        <taxon>Viridiplantae</taxon>
        <taxon>Streptophyta</taxon>
        <taxon>Embryophyta</taxon>
        <taxon>Tracheophyta</taxon>
        <taxon>Spermatophyta</taxon>
        <taxon>Magnoliopsida</taxon>
        <taxon>eudicotyledons</taxon>
        <taxon>Gunneridae</taxon>
        <taxon>Pentapetalae</taxon>
        <taxon>asterids</taxon>
        <taxon>lamiids</taxon>
        <taxon>Solanales</taxon>
        <taxon>Solanaceae</taxon>
        <taxon>Nicotianoideae</taxon>
        <taxon>Nicotianeae</taxon>
        <taxon>Nicotiana</taxon>
    </lineage>
</organism>
<name>A0AC58TNW7_TOBAC</name>
<dbReference type="Proteomes" id="UP000790787">
    <property type="component" value="Chromosome 22"/>
</dbReference>
<dbReference type="RefSeq" id="XP_075098917.1">
    <property type="nucleotide sequence ID" value="XM_075242816.1"/>
</dbReference>
<evidence type="ECO:0000313" key="2">
    <source>
        <dbReference type="RefSeq" id="XP_075098917.1"/>
    </source>
</evidence>
<reference evidence="2" key="2">
    <citation type="submission" date="2025-08" db="UniProtKB">
        <authorList>
            <consortium name="RefSeq"/>
        </authorList>
    </citation>
    <scope>IDENTIFICATION</scope>
    <source>
        <tissue evidence="2">Leaf</tissue>
    </source>
</reference>
<accession>A0AC58TNW7</accession>
<keyword evidence="1" id="KW-1185">Reference proteome</keyword>
<gene>
    <name evidence="2" type="primary">LOC142175816</name>
</gene>
<evidence type="ECO:0000313" key="1">
    <source>
        <dbReference type="Proteomes" id="UP000790787"/>
    </source>
</evidence>